<dbReference type="AlphaFoldDB" id="A0AAJ2VUH2"/>
<gene>
    <name evidence="2" type="ORF">SIK69_16030</name>
    <name evidence="1" type="ORF">SIL20_16325</name>
</gene>
<accession>A0AAJ2VUH2</accession>
<protein>
    <submittedName>
        <fullName evidence="1">Uncharacterized protein</fullName>
    </submittedName>
</protein>
<dbReference type="EMBL" id="JAWXRC010000039">
    <property type="protein sequence ID" value="MDX6033071.1"/>
    <property type="molecule type" value="Genomic_DNA"/>
</dbReference>
<evidence type="ECO:0000313" key="4">
    <source>
        <dbReference type="Proteomes" id="UP001282336"/>
    </source>
</evidence>
<comment type="caution">
    <text evidence="1">The sequence shown here is derived from an EMBL/GenBank/DDBJ whole genome shotgun (WGS) entry which is preliminary data.</text>
</comment>
<name>A0AAJ2VUH2_9ENTR</name>
<keyword evidence="3" id="KW-1185">Reference proteome</keyword>
<proteinExistence type="predicted"/>
<dbReference type="Proteomes" id="UP001282336">
    <property type="component" value="Unassembled WGS sequence"/>
</dbReference>
<organism evidence="1 4">
    <name type="scientific">Scandinavium lactucae</name>
    <dbReference type="NCBI Taxonomy" id="3095028"/>
    <lineage>
        <taxon>Bacteria</taxon>
        <taxon>Pseudomonadati</taxon>
        <taxon>Pseudomonadota</taxon>
        <taxon>Gammaproteobacteria</taxon>
        <taxon>Enterobacterales</taxon>
        <taxon>Enterobacteriaceae</taxon>
        <taxon>Scandinavium</taxon>
    </lineage>
</organism>
<evidence type="ECO:0000313" key="2">
    <source>
        <dbReference type="EMBL" id="MDX6041696.1"/>
    </source>
</evidence>
<sequence length="74" mass="8659">PSGYEPDELPGCSIPRPWKRTIRWSRFDATLFCINIKEWLKTNRIDYFLSGMGRVARYHISIPLAVCYLHPAFS</sequence>
<reference evidence="1 3" key="1">
    <citation type="submission" date="2023-11" db="EMBL/GenBank/DDBJ databases">
        <title>Scandinavium wanjuensis sp. nov., isolated from lettuce South Korea.</title>
        <authorList>
            <person name="Park J."/>
            <person name="Park S."/>
            <person name="Oh K.K."/>
            <person name="Cho G.S."/>
            <person name="Franz C.M.A.P."/>
        </authorList>
    </citation>
    <scope>NUCLEOTIDE SEQUENCE</scope>
    <source>
        <strain evidence="1">V105_12</strain>
        <strain evidence="2 3">V105_6</strain>
    </source>
</reference>
<dbReference type="RefSeq" id="WP_319629543.1">
    <property type="nucleotide sequence ID" value="NZ_JAWXRC010000039.1"/>
</dbReference>
<evidence type="ECO:0000313" key="3">
    <source>
        <dbReference type="Proteomes" id="UP001275664"/>
    </source>
</evidence>
<feature type="non-terminal residue" evidence="1">
    <location>
        <position position="1"/>
    </location>
</feature>
<evidence type="ECO:0000313" key="1">
    <source>
        <dbReference type="EMBL" id="MDX6033071.1"/>
    </source>
</evidence>
<dbReference type="EMBL" id="JAWXRD010000037">
    <property type="protein sequence ID" value="MDX6041696.1"/>
    <property type="molecule type" value="Genomic_DNA"/>
</dbReference>
<dbReference type="Proteomes" id="UP001275664">
    <property type="component" value="Unassembled WGS sequence"/>
</dbReference>